<feature type="compositionally biased region" description="Low complexity" evidence="9">
    <location>
        <begin position="12"/>
        <end position="23"/>
    </location>
</feature>
<dbReference type="STRING" id="945553.A0A0D2L6M5"/>
<dbReference type="AlphaFoldDB" id="A0A0D2L6M5"/>
<accession>A0A0D2L6M5</accession>
<keyword evidence="8" id="KW-0961">Cell wall biogenesis/degradation</keyword>
<organism evidence="12 13">
    <name type="scientific">Hypholoma sublateritium (strain FD-334 SS-4)</name>
    <dbReference type="NCBI Taxonomy" id="945553"/>
    <lineage>
        <taxon>Eukaryota</taxon>
        <taxon>Fungi</taxon>
        <taxon>Dikarya</taxon>
        <taxon>Basidiomycota</taxon>
        <taxon>Agaricomycotina</taxon>
        <taxon>Agaricomycetes</taxon>
        <taxon>Agaricomycetidae</taxon>
        <taxon>Agaricales</taxon>
        <taxon>Agaricineae</taxon>
        <taxon>Strophariaceae</taxon>
        <taxon>Hypholoma</taxon>
    </lineage>
</organism>
<evidence type="ECO:0000256" key="7">
    <source>
        <dbReference type="ARBA" id="ARBA00023180"/>
    </source>
</evidence>
<dbReference type="Gene3D" id="2.60.120.200">
    <property type="match status" value="2"/>
</dbReference>
<dbReference type="OrthoDB" id="412647at2759"/>
<dbReference type="SUPFAM" id="SSF49899">
    <property type="entry name" value="Concanavalin A-like lectins/glucanases"/>
    <property type="match status" value="1"/>
</dbReference>
<reference evidence="13" key="1">
    <citation type="submission" date="2014-04" db="EMBL/GenBank/DDBJ databases">
        <title>Evolutionary Origins and Diversification of the Mycorrhizal Mutualists.</title>
        <authorList>
            <consortium name="DOE Joint Genome Institute"/>
            <consortium name="Mycorrhizal Genomics Consortium"/>
            <person name="Kohler A."/>
            <person name="Kuo A."/>
            <person name="Nagy L.G."/>
            <person name="Floudas D."/>
            <person name="Copeland A."/>
            <person name="Barry K.W."/>
            <person name="Cichocki N."/>
            <person name="Veneault-Fourrey C."/>
            <person name="LaButti K."/>
            <person name="Lindquist E.A."/>
            <person name="Lipzen A."/>
            <person name="Lundell T."/>
            <person name="Morin E."/>
            <person name="Murat C."/>
            <person name="Riley R."/>
            <person name="Ohm R."/>
            <person name="Sun H."/>
            <person name="Tunlid A."/>
            <person name="Henrissat B."/>
            <person name="Grigoriev I.V."/>
            <person name="Hibbett D.S."/>
            <person name="Martin F."/>
        </authorList>
    </citation>
    <scope>NUCLEOTIDE SEQUENCE [LARGE SCALE GENOMIC DNA]</scope>
    <source>
        <strain evidence="13">FD-334 SS-4</strain>
    </source>
</reference>
<dbReference type="Proteomes" id="UP000054270">
    <property type="component" value="Unassembled WGS sequence"/>
</dbReference>
<dbReference type="PROSITE" id="PS51762">
    <property type="entry name" value="GH16_2"/>
    <property type="match status" value="1"/>
</dbReference>
<sequence length="598" mass="64525">MSRYSNRRFTASSGGSQSSVLLSEHGSANVSGRPRAGSSNESVSRSASIQTVTRTGSIQHSISEKYSLGPEPALWGMSLNVREEDDVLHDPRVESGNGHFFTLRAASNLGCLLLLVVGILMLFAGYPILSHFLAKNKLTNQGGFNLGGINATGQVPSFSNFGLIDPVTPKDAYTQSGYLDPTSEYVLVFSDEFETDGRTFYPGDDPFWEAVDLHYWGTVDLEWYDPMQATTANGSLQLTIDFVDDPINNHNLSYRSGMVSILNKFCFTGGILEAKVVLPGSPTISGLWPSVWSMGNLGRAGYGASLDGTWPYSYDSCDVGTLPNQTFPGTTTPLAATVNGDPKYGGELSYLPGQRLSACTCSGESHPGPIASDGSYVGRAAPEIDVFEAIVTNGVGQASLSAQWAPYNAAYKPNNASGNILYQDNGNTIANSFIGGAFQQTTSGLATTNQQCYETATGCSTIYAFEYQTGFDNGYISWIQDNQLSWTLRGPAMGPDTATEISTRPIPQEPMYIIANLGLSLGFGVVDFANLVFPSTMSIDYIRVYQPANAINIGCDPKDFPTATYINTYLEAYTNPNLTTWVDDFKQPLPKNNLIDQC</sequence>
<evidence type="ECO:0000256" key="1">
    <source>
        <dbReference type="ARBA" id="ARBA00004606"/>
    </source>
</evidence>
<evidence type="ECO:0000256" key="3">
    <source>
        <dbReference type="ARBA" id="ARBA00022692"/>
    </source>
</evidence>
<dbReference type="PANTHER" id="PTHR31361:SF1">
    <property type="entry name" value="BETA-GLUCAN SYNTHESIS-ASSOCIATED PROTEIN KRE6-RELATED"/>
    <property type="match status" value="1"/>
</dbReference>
<evidence type="ECO:0000256" key="8">
    <source>
        <dbReference type="ARBA" id="ARBA00023316"/>
    </source>
</evidence>
<comment type="subcellular location">
    <subcellularLocation>
        <location evidence="1">Membrane</location>
        <topology evidence="1">Single-pass type II membrane protein</topology>
    </subcellularLocation>
</comment>
<keyword evidence="12" id="KW-0378">Hydrolase</keyword>
<dbReference type="InterPro" id="IPR005629">
    <property type="entry name" value="Skn1/Kre6/Sbg1"/>
</dbReference>
<proteinExistence type="inferred from homology"/>
<keyword evidence="3 10" id="KW-0812">Transmembrane</keyword>
<name>A0A0D2L6M5_HYPSF</name>
<dbReference type="EMBL" id="KN817548">
    <property type="protein sequence ID" value="KJA22622.1"/>
    <property type="molecule type" value="Genomic_DNA"/>
</dbReference>
<evidence type="ECO:0000256" key="6">
    <source>
        <dbReference type="ARBA" id="ARBA00023136"/>
    </source>
</evidence>
<evidence type="ECO:0000313" key="13">
    <source>
        <dbReference type="Proteomes" id="UP000054270"/>
    </source>
</evidence>
<keyword evidence="13" id="KW-1185">Reference proteome</keyword>
<dbReference type="GO" id="GO:0031505">
    <property type="term" value="P:fungal-type cell wall organization"/>
    <property type="evidence" value="ECO:0007669"/>
    <property type="project" value="TreeGrafter"/>
</dbReference>
<dbReference type="Pfam" id="PF03935">
    <property type="entry name" value="SKN1_KRE6_Sbg1"/>
    <property type="match status" value="1"/>
</dbReference>
<gene>
    <name evidence="12" type="ORF">HYPSUDRAFT_66843</name>
</gene>
<feature type="domain" description="GH16" evidence="11">
    <location>
        <begin position="173"/>
        <end position="550"/>
    </location>
</feature>
<dbReference type="GO" id="GO:0006078">
    <property type="term" value="P:(1-&gt;6)-beta-D-glucan biosynthetic process"/>
    <property type="evidence" value="ECO:0007669"/>
    <property type="project" value="TreeGrafter"/>
</dbReference>
<comment type="similarity">
    <text evidence="2">Belongs to the SKN1/KRE6 family.</text>
</comment>
<evidence type="ECO:0000256" key="2">
    <source>
        <dbReference type="ARBA" id="ARBA00010962"/>
    </source>
</evidence>
<evidence type="ECO:0000256" key="5">
    <source>
        <dbReference type="ARBA" id="ARBA00022989"/>
    </source>
</evidence>
<keyword evidence="6 10" id="KW-0472">Membrane</keyword>
<keyword evidence="7" id="KW-0325">Glycoprotein</keyword>
<feature type="compositionally biased region" description="Polar residues" evidence="9">
    <location>
        <begin position="37"/>
        <end position="56"/>
    </location>
</feature>
<dbReference type="GO" id="GO:0005886">
    <property type="term" value="C:plasma membrane"/>
    <property type="evidence" value="ECO:0007669"/>
    <property type="project" value="TreeGrafter"/>
</dbReference>
<dbReference type="GO" id="GO:0015926">
    <property type="term" value="F:glucosidase activity"/>
    <property type="evidence" value="ECO:0007669"/>
    <property type="project" value="TreeGrafter"/>
</dbReference>
<feature type="transmembrane region" description="Helical" evidence="10">
    <location>
        <begin position="109"/>
        <end position="129"/>
    </location>
</feature>
<dbReference type="OMA" id="NGYISWI"/>
<protein>
    <submittedName>
        <fullName evidence="12">Glycoside hydrolase family 16 protein</fullName>
    </submittedName>
</protein>
<evidence type="ECO:0000256" key="4">
    <source>
        <dbReference type="ARBA" id="ARBA00022968"/>
    </source>
</evidence>
<evidence type="ECO:0000256" key="10">
    <source>
        <dbReference type="SAM" id="Phobius"/>
    </source>
</evidence>
<dbReference type="InterPro" id="IPR013320">
    <property type="entry name" value="ConA-like_dom_sf"/>
</dbReference>
<dbReference type="InterPro" id="IPR000757">
    <property type="entry name" value="Beta-glucanase-like"/>
</dbReference>
<keyword evidence="4" id="KW-0735">Signal-anchor</keyword>
<dbReference type="PANTHER" id="PTHR31361">
    <property type="entry name" value="BETA-GLUCAN SYNTHESIS-ASSOCIATED PROTEIN KRE6-RELATED"/>
    <property type="match status" value="1"/>
</dbReference>
<feature type="region of interest" description="Disordered" evidence="9">
    <location>
        <begin position="1"/>
        <end position="56"/>
    </location>
</feature>
<evidence type="ECO:0000313" key="12">
    <source>
        <dbReference type="EMBL" id="KJA22622.1"/>
    </source>
</evidence>
<dbReference type="GO" id="GO:0005789">
    <property type="term" value="C:endoplasmic reticulum membrane"/>
    <property type="evidence" value="ECO:0007669"/>
    <property type="project" value="TreeGrafter"/>
</dbReference>
<keyword evidence="5 10" id="KW-1133">Transmembrane helix</keyword>
<evidence type="ECO:0000259" key="11">
    <source>
        <dbReference type="PROSITE" id="PS51762"/>
    </source>
</evidence>
<evidence type="ECO:0000256" key="9">
    <source>
        <dbReference type="SAM" id="MobiDB-lite"/>
    </source>
</evidence>